<dbReference type="GO" id="GO:0071973">
    <property type="term" value="P:bacterial-type flagellum-dependent cell motility"/>
    <property type="evidence" value="ECO:0007669"/>
    <property type="project" value="InterPro"/>
</dbReference>
<protein>
    <recommendedName>
        <fullName evidence="3">Flagellar FliJ protein</fullName>
    </recommendedName>
</protein>
<dbReference type="GO" id="GO:0015031">
    <property type="term" value="P:protein transport"/>
    <property type="evidence" value="ECO:0007669"/>
    <property type="project" value="UniProtKB-KW"/>
</dbReference>
<evidence type="ECO:0000256" key="4">
    <source>
        <dbReference type="ARBA" id="ARBA00022448"/>
    </source>
</evidence>
<keyword evidence="6" id="KW-0145">Chemotaxis</keyword>
<reference evidence="11 12" key="1">
    <citation type="submission" date="2015-10" db="EMBL/GenBank/DDBJ databases">
        <authorList>
            <person name="Gilbert D.G."/>
        </authorList>
    </citation>
    <scope>NUCLEOTIDE SEQUENCE [LARGE SCALE GENOMIC DNA]</scope>
    <source>
        <strain evidence="11">COMA1</strain>
    </source>
</reference>
<evidence type="ECO:0000256" key="3">
    <source>
        <dbReference type="ARBA" id="ARBA00020392"/>
    </source>
</evidence>
<keyword evidence="12" id="KW-1185">Reference proteome</keyword>
<dbReference type="Pfam" id="PF02050">
    <property type="entry name" value="FliJ"/>
    <property type="match status" value="1"/>
</dbReference>
<comment type="similarity">
    <text evidence="2">Belongs to the FliJ family.</text>
</comment>
<dbReference type="OrthoDB" id="9868833at2"/>
<evidence type="ECO:0000313" key="12">
    <source>
        <dbReference type="Proteomes" id="UP000199032"/>
    </source>
</evidence>
<dbReference type="GO" id="GO:0006935">
    <property type="term" value="P:chemotaxis"/>
    <property type="evidence" value="ECO:0007669"/>
    <property type="project" value="UniProtKB-KW"/>
</dbReference>
<dbReference type="Gene3D" id="1.10.287.1700">
    <property type="match status" value="1"/>
</dbReference>
<evidence type="ECO:0000313" key="11">
    <source>
        <dbReference type="EMBL" id="CUS37765.1"/>
    </source>
</evidence>
<accession>A0A0S4LJS8</accession>
<keyword evidence="4" id="KW-0813">Transport</keyword>
<keyword evidence="9" id="KW-0472">Membrane</keyword>
<keyword evidence="10" id="KW-1006">Bacterial flagellum protein export</keyword>
<gene>
    <name evidence="11" type="ORF">COMA1_40249</name>
</gene>
<dbReference type="GO" id="GO:0005886">
    <property type="term" value="C:plasma membrane"/>
    <property type="evidence" value="ECO:0007669"/>
    <property type="project" value="UniProtKB-SubCell"/>
</dbReference>
<evidence type="ECO:0000256" key="2">
    <source>
        <dbReference type="ARBA" id="ARBA00010004"/>
    </source>
</evidence>
<dbReference type="AlphaFoldDB" id="A0A0S4LJS8"/>
<organism evidence="11 12">
    <name type="scientific">Candidatus Nitrospira nitrosa</name>
    <dbReference type="NCBI Taxonomy" id="1742972"/>
    <lineage>
        <taxon>Bacteria</taxon>
        <taxon>Pseudomonadati</taxon>
        <taxon>Nitrospirota</taxon>
        <taxon>Nitrospiria</taxon>
        <taxon>Nitrospirales</taxon>
        <taxon>Nitrospiraceae</taxon>
        <taxon>Nitrospira</taxon>
    </lineage>
</organism>
<evidence type="ECO:0000256" key="5">
    <source>
        <dbReference type="ARBA" id="ARBA00022475"/>
    </source>
</evidence>
<proteinExistence type="inferred from homology"/>
<keyword evidence="7" id="KW-1005">Bacterial flagellum biogenesis</keyword>
<name>A0A0S4LJS8_9BACT</name>
<evidence type="ECO:0000256" key="8">
    <source>
        <dbReference type="ARBA" id="ARBA00022927"/>
    </source>
</evidence>
<dbReference type="EMBL" id="CZQA01000010">
    <property type="protein sequence ID" value="CUS37765.1"/>
    <property type="molecule type" value="Genomic_DNA"/>
</dbReference>
<dbReference type="STRING" id="1742972.COMA1_40249"/>
<sequence>MSLDSIRKVHAQTVESLMMELSHIVQALTHSEEQYRTMEVQLQADTETYAQQARQGLTIEDLLQWQATLDAQRSALQQVRAAIDHASDLWQQTQERLLVARQECKLLERVAEQRRSVVRAAHARREQWATDEAASRQVSMRSRVDS</sequence>
<evidence type="ECO:0000256" key="7">
    <source>
        <dbReference type="ARBA" id="ARBA00022795"/>
    </source>
</evidence>
<evidence type="ECO:0000256" key="1">
    <source>
        <dbReference type="ARBA" id="ARBA00004413"/>
    </source>
</evidence>
<dbReference type="GO" id="GO:0009288">
    <property type="term" value="C:bacterial-type flagellum"/>
    <property type="evidence" value="ECO:0007669"/>
    <property type="project" value="InterPro"/>
</dbReference>
<evidence type="ECO:0000256" key="10">
    <source>
        <dbReference type="ARBA" id="ARBA00023225"/>
    </source>
</evidence>
<keyword evidence="8" id="KW-0653">Protein transport</keyword>
<dbReference type="InterPro" id="IPR012823">
    <property type="entry name" value="Flagell_FliJ"/>
</dbReference>
<comment type="subcellular location">
    <subcellularLocation>
        <location evidence="1">Cell membrane</location>
        <topology evidence="1">Peripheral membrane protein</topology>
        <orientation evidence="1">Cytoplasmic side</orientation>
    </subcellularLocation>
</comment>
<keyword evidence="5" id="KW-1003">Cell membrane</keyword>
<evidence type="ECO:0000256" key="6">
    <source>
        <dbReference type="ARBA" id="ARBA00022500"/>
    </source>
</evidence>
<dbReference type="InterPro" id="IPR053716">
    <property type="entry name" value="Flag_assembly_chemotaxis_eff"/>
</dbReference>
<dbReference type="Proteomes" id="UP000199032">
    <property type="component" value="Unassembled WGS sequence"/>
</dbReference>
<evidence type="ECO:0000256" key="9">
    <source>
        <dbReference type="ARBA" id="ARBA00023136"/>
    </source>
</evidence>
<dbReference type="GO" id="GO:0044781">
    <property type="term" value="P:bacterial-type flagellum organization"/>
    <property type="evidence" value="ECO:0007669"/>
    <property type="project" value="UniProtKB-KW"/>
</dbReference>